<dbReference type="Proteomes" id="UP000241818">
    <property type="component" value="Unassembled WGS sequence"/>
</dbReference>
<dbReference type="Gene3D" id="3.80.10.10">
    <property type="entry name" value="Ribonuclease Inhibitor"/>
    <property type="match status" value="1"/>
</dbReference>
<keyword evidence="3" id="KW-1185">Reference proteome</keyword>
<dbReference type="SUPFAM" id="SSF52047">
    <property type="entry name" value="RNI-like"/>
    <property type="match status" value="1"/>
</dbReference>
<dbReference type="InParanoid" id="A0A2T3AV33"/>
<dbReference type="InterPro" id="IPR032675">
    <property type="entry name" value="LRR_dom_sf"/>
</dbReference>
<feature type="compositionally biased region" description="Low complexity" evidence="1">
    <location>
        <begin position="31"/>
        <end position="44"/>
    </location>
</feature>
<dbReference type="OrthoDB" id="2125396at2759"/>
<dbReference type="RefSeq" id="XP_024718529.1">
    <property type="nucleotide sequence ID" value="XM_024865930.1"/>
</dbReference>
<dbReference type="GeneID" id="36574011"/>
<protein>
    <submittedName>
        <fullName evidence="2">Uncharacterized protein</fullName>
    </submittedName>
</protein>
<evidence type="ECO:0000313" key="2">
    <source>
        <dbReference type="EMBL" id="PSS12531.1"/>
    </source>
</evidence>
<gene>
    <name evidence="2" type="ORF">M430DRAFT_30200</name>
</gene>
<sequence length="431" mass="48076">MALDAQSNWNVEMSQPMRVALRPRTSAKNVSTTKSPSSAQTSSSPLKVSTREVPLPTEIISLILSFIPRRASSQPTFWACTLVSRAWYSAAIARLYDHPHLTPGNFSFFVSTICPSKNAHIRHTPLSVLVHRLDMSELVHNSSRSLTARLLGRLKGNLEEFVAPQTSFAINSFAALSKCVRLRYLDLSLVPASIEMEQLFNTLSTMNDLETLFFPRSSRPGVTPWTEGPEIEKGARYTWPPRLKALHLAGGVDNYFLKWQLIHAPKTLERLSIQHCSQAYVGGLMDCLEVLGPQLQHLTIRHPMTKLFPSALDHILLLCPSLIAFRVSADYISHSFFESIPQSHPLRILELDCSSTAGVEVGIDPDTIFDAVEEGRLPDLRSVRVHARLAWTATERIKRDAQDLGDILEAAERERPLGVVAGVWIVNDEMA</sequence>
<dbReference type="FunCoup" id="A0A2T3AV33">
    <property type="interactions" value="32"/>
</dbReference>
<reference evidence="2 3" key="1">
    <citation type="journal article" date="2018" name="New Phytol.">
        <title>Comparative genomics and transcriptomics depict ericoid mycorrhizal fungi as versatile saprotrophs and plant mutualists.</title>
        <authorList>
            <person name="Martino E."/>
            <person name="Morin E."/>
            <person name="Grelet G.A."/>
            <person name="Kuo A."/>
            <person name="Kohler A."/>
            <person name="Daghino S."/>
            <person name="Barry K.W."/>
            <person name="Cichocki N."/>
            <person name="Clum A."/>
            <person name="Dockter R.B."/>
            <person name="Hainaut M."/>
            <person name="Kuo R.C."/>
            <person name="LaButti K."/>
            <person name="Lindahl B.D."/>
            <person name="Lindquist E.A."/>
            <person name="Lipzen A."/>
            <person name="Khouja H.R."/>
            <person name="Magnuson J."/>
            <person name="Murat C."/>
            <person name="Ohm R.A."/>
            <person name="Singer S.W."/>
            <person name="Spatafora J.W."/>
            <person name="Wang M."/>
            <person name="Veneault-Fourrey C."/>
            <person name="Henrissat B."/>
            <person name="Grigoriev I.V."/>
            <person name="Martin F.M."/>
            <person name="Perotto S."/>
        </authorList>
    </citation>
    <scope>NUCLEOTIDE SEQUENCE [LARGE SCALE GENOMIC DNA]</scope>
    <source>
        <strain evidence="2 3">ATCC 22711</strain>
    </source>
</reference>
<dbReference type="STRING" id="857342.A0A2T3AV33"/>
<proteinExistence type="predicted"/>
<accession>A0A2T3AV33</accession>
<dbReference type="EMBL" id="KZ679015">
    <property type="protein sequence ID" value="PSS12531.1"/>
    <property type="molecule type" value="Genomic_DNA"/>
</dbReference>
<dbReference type="AlphaFoldDB" id="A0A2T3AV33"/>
<evidence type="ECO:0000313" key="3">
    <source>
        <dbReference type="Proteomes" id="UP000241818"/>
    </source>
</evidence>
<name>A0A2T3AV33_AMORE</name>
<evidence type="ECO:0000256" key="1">
    <source>
        <dbReference type="SAM" id="MobiDB-lite"/>
    </source>
</evidence>
<feature type="region of interest" description="Disordered" evidence="1">
    <location>
        <begin position="20"/>
        <end position="49"/>
    </location>
</feature>
<organism evidence="2 3">
    <name type="scientific">Amorphotheca resinae ATCC 22711</name>
    <dbReference type="NCBI Taxonomy" id="857342"/>
    <lineage>
        <taxon>Eukaryota</taxon>
        <taxon>Fungi</taxon>
        <taxon>Dikarya</taxon>
        <taxon>Ascomycota</taxon>
        <taxon>Pezizomycotina</taxon>
        <taxon>Leotiomycetes</taxon>
        <taxon>Helotiales</taxon>
        <taxon>Amorphothecaceae</taxon>
        <taxon>Amorphotheca</taxon>
    </lineage>
</organism>